<sequence>MTVLKIDMTGLRRIIGPDTVSHNLFCISPFNSNFESNDIVTVQDTRGRQTY</sequence>
<accession>U9UJE8</accession>
<reference evidence="1" key="1">
    <citation type="submission" date="2013-07" db="EMBL/GenBank/DDBJ databases">
        <title>The genome of an arbuscular mycorrhizal fungus provides insights into the evolution of the oldest plant symbiosis.</title>
        <authorList>
            <consortium name="DOE Joint Genome Institute"/>
            <person name="Tisserant E."/>
            <person name="Malbreil M."/>
            <person name="Kuo A."/>
            <person name="Kohler A."/>
            <person name="Symeonidi A."/>
            <person name="Balestrini R."/>
            <person name="Charron P."/>
            <person name="Duensing N."/>
            <person name="Frei-dit-Frey N."/>
            <person name="Gianinazzi-Pearson V."/>
            <person name="Gilbert B."/>
            <person name="Handa Y."/>
            <person name="Hijri M."/>
            <person name="Kaul R."/>
            <person name="Kawaguchi M."/>
            <person name="Krajinski F."/>
            <person name="Lammers P."/>
            <person name="Lapierre D."/>
            <person name="Masclaux F.G."/>
            <person name="Murat C."/>
            <person name="Morin E."/>
            <person name="Ndikumana S."/>
            <person name="Pagni M."/>
            <person name="Petitpierre D."/>
            <person name="Requena N."/>
            <person name="Rosikiewicz P."/>
            <person name="Riley R."/>
            <person name="Saito K."/>
            <person name="San Clemente H."/>
            <person name="Shapiro H."/>
            <person name="van Tuinen D."/>
            <person name="Becard G."/>
            <person name="Bonfante P."/>
            <person name="Paszkowski U."/>
            <person name="Shachar-Hill Y."/>
            <person name="Young J.P."/>
            <person name="Sanders I.R."/>
            <person name="Henrissat B."/>
            <person name="Rensing S.A."/>
            <person name="Grigoriev I.V."/>
            <person name="Corradi N."/>
            <person name="Roux C."/>
            <person name="Martin F."/>
        </authorList>
    </citation>
    <scope>NUCLEOTIDE SEQUENCE</scope>
    <source>
        <strain evidence="1">DAOM 197198</strain>
    </source>
</reference>
<dbReference type="EMBL" id="KI278969">
    <property type="protein sequence ID" value="ESA18698.1"/>
    <property type="molecule type" value="Genomic_DNA"/>
</dbReference>
<evidence type="ECO:0000313" key="1">
    <source>
        <dbReference type="EMBL" id="ESA18698.1"/>
    </source>
</evidence>
<protein>
    <submittedName>
        <fullName evidence="1">Uncharacterized protein</fullName>
    </submittedName>
</protein>
<dbReference type="AlphaFoldDB" id="U9UJE8"/>
<proteinExistence type="predicted"/>
<gene>
    <name evidence="1" type="ORF">GLOINDRAFT_20418</name>
</gene>
<organism evidence="1">
    <name type="scientific">Rhizophagus irregularis (strain DAOM 181602 / DAOM 197198 / MUCL 43194)</name>
    <name type="common">Arbuscular mycorrhizal fungus</name>
    <name type="synonym">Glomus intraradices</name>
    <dbReference type="NCBI Taxonomy" id="747089"/>
    <lineage>
        <taxon>Eukaryota</taxon>
        <taxon>Fungi</taxon>
        <taxon>Fungi incertae sedis</taxon>
        <taxon>Mucoromycota</taxon>
        <taxon>Glomeromycotina</taxon>
        <taxon>Glomeromycetes</taxon>
        <taxon>Glomerales</taxon>
        <taxon>Glomeraceae</taxon>
        <taxon>Rhizophagus</taxon>
    </lineage>
</organism>
<dbReference type="HOGENOM" id="CLU_3107527_0_0_1"/>
<name>U9UJE8_RHIID</name>